<dbReference type="Pfam" id="PF01612">
    <property type="entry name" value="DNA_pol_A_exo1"/>
    <property type="match status" value="1"/>
</dbReference>
<evidence type="ECO:0000259" key="7">
    <source>
        <dbReference type="SMART" id="SM00482"/>
    </source>
</evidence>
<dbReference type="InterPro" id="IPR012337">
    <property type="entry name" value="RNaseH-like_sf"/>
</dbReference>
<dbReference type="Gene3D" id="1.10.150.20">
    <property type="entry name" value="5' to 3' exonuclease, C-terminal subdomain"/>
    <property type="match status" value="1"/>
</dbReference>
<dbReference type="Gene3D" id="3.30.70.370">
    <property type="match status" value="1"/>
</dbReference>
<dbReference type="SUPFAM" id="SSF56672">
    <property type="entry name" value="DNA/RNA polymerases"/>
    <property type="match status" value="1"/>
</dbReference>
<dbReference type="InterPro" id="IPR036397">
    <property type="entry name" value="RNaseH_sf"/>
</dbReference>
<keyword evidence="9" id="KW-1185">Reference proteome</keyword>
<dbReference type="Gene3D" id="1.20.1060.10">
    <property type="entry name" value="Taq DNA Polymerase, Chain T, domain 4"/>
    <property type="match status" value="1"/>
</dbReference>
<evidence type="ECO:0000256" key="2">
    <source>
        <dbReference type="ARBA" id="ARBA00012417"/>
    </source>
</evidence>
<dbReference type="Gene3D" id="3.30.420.10">
    <property type="entry name" value="Ribonuclease H-like superfamily/Ribonuclease H"/>
    <property type="match status" value="1"/>
</dbReference>
<proteinExistence type="inferred from homology"/>
<evidence type="ECO:0000313" key="9">
    <source>
        <dbReference type="Proteomes" id="UP001550853"/>
    </source>
</evidence>
<dbReference type="RefSeq" id="WP_030285435.1">
    <property type="nucleotide sequence ID" value="NZ_JBEZVI010000048.1"/>
</dbReference>
<organism evidence="8 9">
    <name type="scientific">Streptomyces catenulae</name>
    <dbReference type="NCBI Taxonomy" id="66875"/>
    <lineage>
        <taxon>Bacteria</taxon>
        <taxon>Bacillati</taxon>
        <taxon>Actinomycetota</taxon>
        <taxon>Actinomycetes</taxon>
        <taxon>Kitasatosporales</taxon>
        <taxon>Streptomycetaceae</taxon>
        <taxon>Streptomyces</taxon>
    </lineage>
</organism>
<gene>
    <name evidence="8" type="ORF">AB0E61_30515</name>
</gene>
<dbReference type="EMBL" id="JBEZVI010000048">
    <property type="protein sequence ID" value="MEU3714419.1"/>
    <property type="molecule type" value="Genomic_DNA"/>
</dbReference>
<accession>A0ABV2Z8U0</accession>
<evidence type="ECO:0000259" key="6">
    <source>
        <dbReference type="SMART" id="SM00474"/>
    </source>
</evidence>
<comment type="caution">
    <text evidence="8">The sequence shown here is derived from an EMBL/GenBank/DDBJ whole genome shotgun (WGS) entry which is preliminary data.</text>
</comment>
<keyword evidence="4" id="KW-0235">DNA replication</keyword>
<dbReference type="InterPro" id="IPR001098">
    <property type="entry name" value="DNA-dir_DNA_pol_A_palm_dom"/>
</dbReference>
<evidence type="ECO:0000256" key="4">
    <source>
        <dbReference type="ARBA" id="ARBA00022705"/>
    </source>
</evidence>
<evidence type="ECO:0000256" key="3">
    <source>
        <dbReference type="ARBA" id="ARBA00020311"/>
    </source>
</evidence>
<dbReference type="PRINTS" id="PR00868">
    <property type="entry name" value="DNAPOLI"/>
</dbReference>
<comment type="catalytic activity">
    <reaction evidence="5">
        <text>DNA(n) + a 2'-deoxyribonucleoside 5'-triphosphate = DNA(n+1) + diphosphate</text>
        <dbReference type="Rhea" id="RHEA:22508"/>
        <dbReference type="Rhea" id="RHEA-COMP:17339"/>
        <dbReference type="Rhea" id="RHEA-COMP:17340"/>
        <dbReference type="ChEBI" id="CHEBI:33019"/>
        <dbReference type="ChEBI" id="CHEBI:61560"/>
        <dbReference type="ChEBI" id="CHEBI:173112"/>
        <dbReference type="EC" id="2.7.7.7"/>
    </reaction>
</comment>
<dbReference type="PANTHER" id="PTHR10133:SF27">
    <property type="entry name" value="DNA POLYMERASE NU"/>
    <property type="match status" value="1"/>
</dbReference>
<feature type="domain" description="3'-5' exonuclease" evidence="6">
    <location>
        <begin position="18"/>
        <end position="212"/>
    </location>
</feature>
<dbReference type="InterPro" id="IPR002562">
    <property type="entry name" value="3'-5'_exonuclease_dom"/>
</dbReference>
<comment type="similarity">
    <text evidence="1">Belongs to the DNA polymerase type-A family.</text>
</comment>
<dbReference type="PANTHER" id="PTHR10133">
    <property type="entry name" value="DNA POLYMERASE I"/>
    <property type="match status" value="1"/>
</dbReference>
<evidence type="ECO:0000256" key="5">
    <source>
        <dbReference type="ARBA" id="ARBA00049244"/>
    </source>
</evidence>
<evidence type="ECO:0000313" key="8">
    <source>
        <dbReference type="EMBL" id="MEU3714419.1"/>
    </source>
</evidence>
<protein>
    <recommendedName>
        <fullName evidence="3">DNA polymerase I</fullName>
        <ecNumber evidence="2">2.7.7.7</ecNumber>
    </recommendedName>
</protein>
<dbReference type="SMART" id="SM00474">
    <property type="entry name" value="35EXOc"/>
    <property type="match status" value="1"/>
</dbReference>
<dbReference type="EC" id="2.7.7.7" evidence="2"/>
<evidence type="ECO:0000256" key="1">
    <source>
        <dbReference type="ARBA" id="ARBA00007705"/>
    </source>
</evidence>
<dbReference type="Pfam" id="PF00476">
    <property type="entry name" value="DNA_pol_A"/>
    <property type="match status" value="1"/>
</dbReference>
<reference evidence="8 9" key="1">
    <citation type="submission" date="2024-06" db="EMBL/GenBank/DDBJ databases">
        <title>The Natural Products Discovery Center: Release of the First 8490 Sequenced Strains for Exploring Actinobacteria Biosynthetic Diversity.</title>
        <authorList>
            <person name="Kalkreuter E."/>
            <person name="Kautsar S.A."/>
            <person name="Yang D."/>
            <person name="Bader C.D."/>
            <person name="Teijaro C.N."/>
            <person name="Fluegel L."/>
            <person name="Davis C.M."/>
            <person name="Simpson J.R."/>
            <person name="Lauterbach L."/>
            <person name="Steele A.D."/>
            <person name="Gui C."/>
            <person name="Meng S."/>
            <person name="Li G."/>
            <person name="Viehrig K."/>
            <person name="Ye F."/>
            <person name="Su P."/>
            <person name="Kiefer A.F."/>
            <person name="Nichols A."/>
            <person name="Cepeda A.J."/>
            <person name="Yan W."/>
            <person name="Fan B."/>
            <person name="Jiang Y."/>
            <person name="Adhikari A."/>
            <person name="Zheng C.-J."/>
            <person name="Schuster L."/>
            <person name="Cowan T.M."/>
            <person name="Smanski M.J."/>
            <person name="Chevrette M.G."/>
            <person name="De Carvalho L.P.S."/>
            <person name="Shen B."/>
        </authorList>
    </citation>
    <scope>NUCLEOTIDE SEQUENCE [LARGE SCALE GENOMIC DNA]</scope>
    <source>
        <strain evidence="8 9">NPDC033039</strain>
    </source>
</reference>
<dbReference type="Proteomes" id="UP001550853">
    <property type="component" value="Unassembled WGS sequence"/>
</dbReference>
<name>A0ABV2Z8U0_9ACTN</name>
<feature type="domain" description="DNA-directed DNA polymerase family A palm" evidence="7">
    <location>
        <begin position="385"/>
        <end position="575"/>
    </location>
</feature>
<dbReference type="InterPro" id="IPR043502">
    <property type="entry name" value="DNA/RNA_pol_sf"/>
</dbReference>
<sequence length="615" mass="67931">MQTYRHAVAGDTVTVHVPQTREDFTRFSSWLARANRRGPVALDTETSGLDIYSPGYRLRTVQFGDERDAWVIHWERGPAFQSAARAALRRVDRFQIHNAPFDWAVLDEHAGAPLEVLAPRTTDTRLKAGLLDPRQPQEGGIGTGLKPLSAHYVDPSAPDTQGDLTQIFRSLGLTTATGWAGIPLDHPTYNLYAGLDVILTARLDPILTRELDRLGVRPELVQYEHEIARICTHMQRAGMVVDESYVQELRANLTYEEQHYADVARRYGVENVNSTRTLAEALVGMGERLTERTGSGALKVDKAVLSALADLSLQGERLNGRTPNPLAEAVIRSKRAGKWRASYADTFLEVMDAGGRCHPFVHSMAARTGRMSVTRPALQTLPSSDQMIRRALLADPGHVMISCDFSAVEMRVLAALADVRRMREGFLAGEDIHWFTARLVRGAGATESDRKVMKGAGFSKVYGGGVRTAARQTGASEEAMARAFAEYDRLYPEIKRASRRWQREAYESGMVFVSATGRRLPLDRDRTYAVVNYACQSVARDCLGQALLNIEEAGLLDMLKLPIHDEALLSAPREDAADAARAVEKAMTFDLYGVPITAEAEIGGRSWGSLYGADY</sequence>
<dbReference type="SUPFAM" id="SSF53098">
    <property type="entry name" value="Ribonuclease H-like"/>
    <property type="match status" value="1"/>
</dbReference>
<dbReference type="InterPro" id="IPR002298">
    <property type="entry name" value="DNA_polymerase_A"/>
</dbReference>
<dbReference type="SMART" id="SM00482">
    <property type="entry name" value="POLAc"/>
    <property type="match status" value="1"/>
</dbReference>